<gene>
    <name evidence="2" type="ORF">BJ998_000707</name>
</gene>
<evidence type="ECO:0008006" key="4">
    <source>
        <dbReference type="Google" id="ProtNLM"/>
    </source>
</evidence>
<sequence>MIGAVFAACALAAGLVAISGGQAMASPGLKDEPCPSDYLCAYEEEQFYGEMSKVKVTDPDMTDEADRHIFRDHVESLVHNNSCKAHLYEKKNFEGEEAVLAFGGKIKDIKLRHLALKHPILSVKSEC</sequence>
<dbReference type="SUPFAM" id="SSF49695">
    <property type="entry name" value="gamma-Crystallin-like"/>
    <property type="match status" value="1"/>
</dbReference>
<keyword evidence="1" id="KW-0732">Signal</keyword>
<keyword evidence="3" id="KW-1185">Reference proteome</keyword>
<feature type="signal peptide" evidence="1">
    <location>
        <begin position="1"/>
        <end position="25"/>
    </location>
</feature>
<reference evidence="2 3" key="1">
    <citation type="submission" date="2020-08" db="EMBL/GenBank/DDBJ databases">
        <title>Sequencing the genomes of 1000 actinobacteria strains.</title>
        <authorList>
            <person name="Klenk H.-P."/>
        </authorList>
    </citation>
    <scope>NUCLEOTIDE SEQUENCE [LARGE SCALE GENOMIC DNA]</scope>
    <source>
        <strain evidence="2 3">DSM 43851</strain>
    </source>
</reference>
<dbReference type="Gene3D" id="2.60.20.10">
    <property type="entry name" value="Crystallins"/>
    <property type="match status" value="1"/>
</dbReference>
<dbReference type="InterPro" id="IPR011024">
    <property type="entry name" value="G_crystallin-like"/>
</dbReference>
<accession>A0A7W9KBK5</accession>
<dbReference type="RefSeq" id="WP_184858420.1">
    <property type="nucleotide sequence ID" value="NZ_BAAAWY010000002.1"/>
</dbReference>
<dbReference type="EMBL" id="JACHIR010000001">
    <property type="protein sequence ID" value="MBB5889511.1"/>
    <property type="molecule type" value="Genomic_DNA"/>
</dbReference>
<dbReference type="Pfam" id="PF03995">
    <property type="entry name" value="Inhibitor_I36"/>
    <property type="match status" value="1"/>
</dbReference>
<evidence type="ECO:0000313" key="2">
    <source>
        <dbReference type="EMBL" id="MBB5889511.1"/>
    </source>
</evidence>
<protein>
    <recommendedName>
        <fullName evidence="4">Peptidase inhibitor family I36</fullName>
    </recommendedName>
</protein>
<evidence type="ECO:0000313" key="3">
    <source>
        <dbReference type="Proteomes" id="UP000585638"/>
    </source>
</evidence>
<dbReference type="Proteomes" id="UP000585638">
    <property type="component" value="Unassembled WGS sequence"/>
</dbReference>
<dbReference type="AlphaFoldDB" id="A0A7W9KBK5"/>
<proteinExistence type="predicted"/>
<name>A0A7W9KBK5_9PSEU</name>
<organism evidence="2 3">
    <name type="scientific">Kutzneria kofuensis</name>
    <dbReference type="NCBI Taxonomy" id="103725"/>
    <lineage>
        <taxon>Bacteria</taxon>
        <taxon>Bacillati</taxon>
        <taxon>Actinomycetota</taxon>
        <taxon>Actinomycetes</taxon>
        <taxon>Pseudonocardiales</taxon>
        <taxon>Pseudonocardiaceae</taxon>
        <taxon>Kutzneria</taxon>
    </lineage>
</organism>
<evidence type="ECO:0000256" key="1">
    <source>
        <dbReference type="SAM" id="SignalP"/>
    </source>
</evidence>
<feature type="chain" id="PRO_5031071402" description="Peptidase inhibitor family I36" evidence="1">
    <location>
        <begin position="26"/>
        <end position="127"/>
    </location>
</feature>
<comment type="caution">
    <text evidence="2">The sequence shown here is derived from an EMBL/GenBank/DDBJ whole genome shotgun (WGS) entry which is preliminary data.</text>
</comment>